<reference evidence="3" key="1">
    <citation type="submission" date="2011-07" db="EMBL/GenBank/DDBJ databases">
        <authorList>
            <consortium name="Caenorhabditis brenneri Sequencing and Analysis Consortium"/>
            <person name="Wilson R.K."/>
        </authorList>
    </citation>
    <scope>NUCLEOTIDE SEQUENCE [LARGE SCALE GENOMIC DNA]</scope>
    <source>
        <strain evidence="3">PB2801</strain>
    </source>
</reference>
<name>G0MJM4_CAEBE</name>
<keyword evidence="3" id="KW-1185">Reference proteome</keyword>
<dbReference type="AlphaFoldDB" id="G0MJM4"/>
<dbReference type="HOGENOM" id="CLU_197780_0_0_1"/>
<protein>
    <submittedName>
        <fullName evidence="2">Uncharacterized protein</fullName>
    </submittedName>
</protein>
<evidence type="ECO:0000313" key="2">
    <source>
        <dbReference type="EMBL" id="EGT32466.1"/>
    </source>
</evidence>
<proteinExistence type="predicted"/>
<evidence type="ECO:0000256" key="1">
    <source>
        <dbReference type="SAM" id="MobiDB-lite"/>
    </source>
</evidence>
<dbReference type="EMBL" id="GL379797">
    <property type="protein sequence ID" value="EGT32466.1"/>
    <property type="molecule type" value="Genomic_DNA"/>
</dbReference>
<dbReference type="Proteomes" id="UP000008068">
    <property type="component" value="Unassembled WGS sequence"/>
</dbReference>
<dbReference type="eggNOG" id="ENOG502TJ86">
    <property type="taxonomic scope" value="Eukaryota"/>
</dbReference>
<feature type="compositionally biased region" description="Basic and acidic residues" evidence="1">
    <location>
        <begin position="48"/>
        <end position="75"/>
    </location>
</feature>
<dbReference type="FunCoup" id="G0MJM4">
    <property type="interactions" value="1704"/>
</dbReference>
<accession>G0MJM4</accession>
<dbReference type="OrthoDB" id="5863370at2759"/>
<sequence>MEKKNEQHSRQKFIEEQLNALKQAYFQEEKALNDARLTLLNQKWQVQSERDKLQKKVDEEKDAPVEVEASSKETTPEPSTSSK</sequence>
<gene>
    <name evidence="2" type="ORF">CAEBREN_32415</name>
</gene>
<organism evidence="3">
    <name type="scientific">Caenorhabditis brenneri</name>
    <name type="common">Nematode worm</name>
    <dbReference type="NCBI Taxonomy" id="135651"/>
    <lineage>
        <taxon>Eukaryota</taxon>
        <taxon>Metazoa</taxon>
        <taxon>Ecdysozoa</taxon>
        <taxon>Nematoda</taxon>
        <taxon>Chromadorea</taxon>
        <taxon>Rhabditida</taxon>
        <taxon>Rhabditina</taxon>
        <taxon>Rhabditomorpha</taxon>
        <taxon>Rhabditoidea</taxon>
        <taxon>Rhabditidae</taxon>
        <taxon>Peloderinae</taxon>
        <taxon>Caenorhabditis</taxon>
    </lineage>
</organism>
<feature type="region of interest" description="Disordered" evidence="1">
    <location>
        <begin position="47"/>
        <end position="83"/>
    </location>
</feature>
<evidence type="ECO:0000313" key="3">
    <source>
        <dbReference type="Proteomes" id="UP000008068"/>
    </source>
</evidence>
<dbReference type="InParanoid" id="G0MJM4"/>